<protein>
    <submittedName>
        <fullName evidence="2">MarR family transcriptional regulator</fullName>
    </submittedName>
</protein>
<keyword evidence="3" id="KW-1185">Reference proteome</keyword>
<evidence type="ECO:0000313" key="3">
    <source>
        <dbReference type="Proteomes" id="UP001268864"/>
    </source>
</evidence>
<gene>
    <name evidence="2" type="ORF">NDI86_00820</name>
</gene>
<reference evidence="2 3" key="1">
    <citation type="submission" date="2022-06" db="EMBL/GenBank/DDBJ databases">
        <title>Halomicroarcula sp. a new haloarchaeum isolate from saline soil.</title>
        <authorList>
            <person name="Strakova D."/>
            <person name="Galisteo C."/>
            <person name="Sanchez-Porro C."/>
            <person name="Ventosa A."/>
        </authorList>
    </citation>
    <scope>NUCLEOTIDE SEQUENCE [LARGE SCALE GENOMIC DNA]</scope>
    <source>
        <strain evidence="2 3">S3CR25-11</strain>
    </source>
</reference>
<dbReference type="EMBL" id="JAMQOS010000001">
    <property type="protein sequence ID" value="MDS0280643.1"/>
    <property type="molecule type" value="Genomic_DNA"/>
</dbReference>
<feature type="compositionally biased region" description="Polar residues" evidence="1">
    <location>
        <begin position="70"/>
        <end position="87"/>
    </location>
</feature>
<comment type="caution">
    <text evidence="2">The sequence shown here is derived from an EMBL/GenBank/DDBJ whole genome shotgun (WGS) entry which is preliminary data.</text>
</comment>
<sequence length="98" mass="10999">MVLADDRILEYLYEEERGAPTDMVKSGFVRYSNSYVSQRLKKLESHGLVQNLGRGLYTITDRGKKYLNGELNTSEDAPDEVNTQMDSGPSAGENHEQA</sequence>
<dbReference type="Proteomes" id="UP001268864">
    <property type="component" value="Unassembled WGS sequence"/>
</dbReference>
<dbReference type="InterPro" id="IPR036388">
    <property type="entry name" value="WH-like_DNA-bd_sf"/>
</dbReference>
<feature type="region of interest" description="Disordered" evidence="1">
    <location>
        <begin position="69"/>
        <end position="98"/>
    </location>
</feature>
<name>A0ABU2FIR9_9EURY</name>
<dbReference type="InterPro" id="IPR036390">
    <property type="entry name" value="WH_DNA-bd_sf"/>
</dbReference>
<evidence type="ECO:0000313" key="2">
    <source>
        <dbReference type="EMBL" id="MDS0280643.1"/>
    </source>
</evidence>
<dbReference type="SUPFAM" id="SSF46785">
    <property type="entry name" value="Winged helix' DNA-binding domain"/>
    <property type="match status" value="1"/>
</dbReference>
<evidence type="ECO:0000256" key="1">
    <source>
        <dbReference type="SAM" id="MobiDB-lite"/>
    </source>
</evidence>
<proteinExistence type="predicted"/>
<dbReference type="Gene3D" id="1.10.10.10">
    <property type="entry name" value="Winged helix-like DNA-binding domain superfamily/Winged helix DNA-binding domain"/>
    <property type="match status" value="1"/>
</dbReference>
<accession>A0ABU2FIR9</accession>
<organism evidence="2 3">
    <name type="scientific">Haloarcula onubensis</name>
    <dbReference type="NCBI Taxonomy" id="2950539"/>
    <lineage>
        <taxon>Archaea</taxon>
        <taxon>Methanobacteriati</taxon>
        <taxon>Methanobacteriota</taxon>
        <taxon>Stenosarchaea group</taxon>
        <taxon>Halobacteria</taxon>
        <taxon>Halobacteriales</taxon>
        <taxon>Haloarculaceae</taxon>
        <taxon>Haloarcula</taxon>
    </lineage>
</organism>